<name>A0ABZ1IHZ0_9PSEU</name>
<accession>A0ABZ1IHZ0</accession>
<dbReference type="RefSeq" id="WP_326836877.1">
    <property type="nucleotide sequence ID" value="NZ_CP142149.1"/>
</dbReference>
<reference evidence="3 4" key="1">
    <citation type="journal article" date="2015" name="Int. J. Syst. Evol. Microbiol.">
        <title>Amycolatopsis rhabdoformis sp. nov., an actinomycete isolated from a tropical forest soil.</title>
        <authorList>
            <person name="Souza W.R."/>
            <person name="Silva R.E."/>
            <person name="Goodfellow M."/>
            <person name="Busarakam K."/>
            <person name="Figueiro F.S."/>
            <person name="Ferreira D."/>
            <person name="Rodrigues-Filho E."/>
            <person name="Moraes L.A.B."/>
            <person name="Zucchi T.D."/>
        </authorList>
    </citation>
    <scope>NUCLEOTIDE SEQUENCE [LARGE SCALE GENOMIC DNA]</scope>
    <source>
        <strain evidence="3 4">NCIMB 14900</strain>
    </source>
</reference>
<gene>
    <name evidence="3" type="ORF">VSH64_18585</name>
</gene>
<keyword evidence="4" id="KW-1185">Reference proteome</keyword>
<dbReference type="SUPFAM" id="SSF56281">
    <property type="entry name" value="Metallo-hydrolase/oxidoreductase"/>
    <property type="match status" value="1"/>
</dbReference>
<dbReference type="InterPro" id="IPR036866">
    <property type="entry name" value="RibonucZ/Hydroxyglut_hydro"/>
</dbReference>
<dbReference type="PANTHER" id="PTHR43546:SF9">
    <property type="entry name" value="L-ASCORBATE-6-PHOSPHATE LACTONASE ULAG-RELATED"/>
    <property type="match status" value="1"/>
</dbReference>
<dbReference type="Pfam" id="PF12706">
    <property type="entry name" value="Lactamase_B_2"/>
    <property type="match status" value="1"/>
</dbReference>
<dbReference type="InterPro" id="IPR001279">
    <property type="entry name" value="Metallo-B-lactamas"/>
</dbReference>
<evidence type="ECO:0000259" key="2">
    <source>
        <dbReference type="Pfam" id="PF12706"/>
    </source>
</evidence>
<evidence type="ECO:0000256" key="1">
    <source>
        <dbReference type="ARBA" id="ARBA00022801"/>
    </source>
</evidence>
<organism evidence="3 4">
    <name type="scientific">Amycolatopsis rhabdoformis</name>
    <dbReference type="NCBI Taxonomy" id="1448059"/>
    <lineage>
        <taxon>Bacteria</taxon>
        <taxon>Bacillati</taxon>
        <taxon>Actinomycetota</taxon>
        <taxon>Actinomycetes</taxon>
        <taxon>Pseudonocardiales</taxon>
        <taxon>Pseudonocardiaceae</taxon>
        <taxon>Amycolatopsis</taxon>
    </lineage>
</organism>
<feature type="domain" description="Metallo-beta-lactamase" evidence="2">
    <location>
        <begin position="22"/>
        <end position="213"/>
    </location>
</feature>
<keyword evidence="1" id="KW-0378">Hydrolase</keyword>
<proteinExistence type="predicted"/>
<dbReference type="PANTHER" id="PTHR43546">
    <property type="entry name" value="UPF0173 METAL-DEPENDENT HYDROLASE MJ1163-RELATED"/>
    <property type="match status" value="1"/>
</dbReference>
<sequence length="251" mass="26275">MTDVTVRVIGGPTAVVEYAGARFLLDPTFDEPQTYHYGPVTAVKLTGPAVRPDELGPIDAVLVSHEHHMDNFDFSGREFALGAKRVITTEDGAPKLGDHATGLRPFDRTEVGTVRITAVPALHGDPELGLRNGPVIGFVLEADGAPTVYIGGDNASLEVVSVIAERFPGIEIAVLNVGAAKLPARGDVFLTLTADLAARAAALLGARAVVPLHQDGWAHYTQHAEDVTRVFGAAGLGKVLVDARPGAVAVL</sequence>
<dbReference type="Gene3D" id="3.60.15.10">
    <property type="entry name" value="Ribonuclease Z/Hydroxyacylglutathione hydrolase-like"/>
    <property type="match status" value="1"/>
</dbReference>
<dbReference type="Proteomes" id="UP001330812">
    <property type="component" value="Chromosome"/>
</dbReference>
<protein>
    <submittedName>
        <fullName evidence="3">MBL fold metallo-hydrolase</fullName>
    </submittedName>
</protein>
<dbReference type="EMBL" id="CP142149">
    <property type="protein sequence ID" value="WSE34080.1"/>
    <property type="molecule type" value="Genomic_DNA"/>
</dbReference>
<dbReference type="InterPro" id="IPR050114">
    <property type="entry name" value="UPF0173_UPF0282_UlaG_hydrolase"/>
</dbReference>
<evidence type="ECO:0000313" key="4">
    <source>
        <dbReference type="Proteomes" id="UP001330812"/>
    </source>
</evidence>
<evidence type="ECO:0000313" key="3">
    <source>
        <dbReference type="EMBL" id="WSE34080.1"/>
    </source>
</evidence>